<dbReference type="PANTHER" id="PTHR10882">
    <property type="entry name" value="DIPHTHINE SYNTHASE"/>
    <property type="match status" value="1"/>
</dbReference>
<comment type="caution">
    <text evidence="1">The sequence shown here is derived from an EMBL/GenBank/DDBJ whole genome shotgun (WGS) entry which is preliminary data.</text>
</comment>
<dbReference type="GO" id="GO:0017183">
    <property type="term" value="P:protein histidyl modification to diphthamide"/>
    <property type="evidence" value="ECO:0007669"/>
    <property type="project" value="InterPro"/>
</dbReference>
<dbReference type="GO" id="GO:0004164">
    <property type="term" value="F:diphthine synthase activity"/>
    <property type="evidence" value="ECO:0007669"/>
    <property type="project" value="InterPro"/>
</dbReference>
<organism evidence="1">
    <name type="scientific">mine drainage metagenome</name>
    <dbReference type="NCBI Taxonomy" id="410659"/>
    <lineage>
        <taxon>unclassified sequences</taxon>
        <taxon>metagenomes</taxon>
        <taxon>ecological metagenomes</taxon>
    </lineage>
</organism>
<dbReference type="InterPro" id="IPR004551">
    <property type="entry name" value="Dphthn_synthase"/>
</dbReference>
<protein>
    <submittedName>
        <fullName evidence="1">Diphthine synthase</fullName>
    </submittedName>
</protein>
<dbReference type="InterPro" id="IPR014776">
    <property type="entry name" value="4pyrrole_Mease_sub2"/>
</dbReference>
<reference evidence="1" key="1">
    <citation type="submission" date="2013-08" db="EMBL/GenBank/DDBJ databases">
        <authorList>
            <person name="Mendez C."/>
            <person name="Richter M."/>
            <person name="Ferrer M."/>
            <person name="Sanchez J."/>
        </authorList>
    </citation>
    <scope>NUCLEOTIDE SEQUENCE</scope>
</reference>
<evidence type="ECO:0000313" key="1">
    <source>
        <dbReference type="EMBL" id="EQD59386.1"/>
    </source>
</evidence>
<reference evidence="1" key="2">
    <citation type="journal article" date="2014" name="ISME J.">
        <title>Microbial stratification in low pH oxic and suboxic macroscopic growths along an acid mine drainage.</title>
        <authorList>
            <person name="Mendez-Garcia C."/>
            <person name="Mesa V."/>
            <person name="Sprenger R.R."/>
            <person name="Richter M."/>
            <person name="Diez M.S."/>
            <person name="Solano J."/>
            <person name="Bargiela R."/>
            <person name="Golyshina O.V."/>
            <person name="Manteca A."/>
            <person name="Ramos J.L."/>
            <person name="Gallego J.R."/>
            <person name="Llorente I."/>
            <person name="Martins Dos Santos V.A."/>
            <person name="Jensen O.N."/>
            <person name="Pelaez A.I."/>
            <person name="Sanchez J."/>
            <person name="Ferrer M."/>
        </authorList>
    </citation>
    <scope>NUCLEOTIDE SEQUENCE</scope>
</reference>
<name>T1AFW1_9ZZZZ</name>
<dbReference type="AlphaFoldDB" id="T1AFW1"/>
<dbReference type="Gene3D" id="3.30.950.10">
    <property type="entry name" value="Methyltransferase, Cobalt-precorrin-4 Transmethylase, Domain 2"/>
    <property type="match status" value="1"/>
</dbReference>
<dbReference type="InterPro" id="IPR035996">
    <property type="entry name" value="4pyrrol_Methylase_sf"/>
</dbReference>
<dbReference type="PANTHER" id="PTHR10882:SF0">
    <property type="entry name" value="DIPHTHINE METHYL ESTER SYNTHASE"/>
    <property type="match status" value="1"/>
</dbReference>
<sequence length="128" mass="13742">GLQPYRFGRVVSLPFPAPGFAPRSPFEQVAANRARDLHTLVLLDLRPDEGRYLSATAALRAFADARPPFSADLAVAVAARVGRADAAGWFGPLGILAGLDFGPPLHAVVVPASLHFEEAEALERFRVR</sequence>
<feature type="non-terminal residue" evidence="1">
    <location>
        <position position="1"/>
    </location>
</feature>
<accession>T1AFW1</accession>
<dbReference type="SUPFAM" id="SSF53790">
    <property type="entry name" value="Tetrapyrrole methylase"/>
    <property type="match status" value="1"/>
</dbReference>
<dbReference type="EMBL" id="AUZY01005352">
    <property type="protein sequence ID" value="EQD59386.1"/>
    <property type="molecule type" value="Genomic_DNA"/>
</dbReference>
<gene>
    <name evidence="1" type="ORF">B1B_08234</name>
</gene>
<proteinExistence type="predicted"/>